<feature type="non-terminal residue" evidence="1">
    <location>
        <position position="1"/>
    </location>
</feature>
<protein>
    <submittedName>
        <fullName evidence="1">Uncharacterized protein</fullName>
    </submittedName>
</protein>
<reference evidence="1" key="1">
    <citation type="submission" date="2018-06" db="EMBL/GenBank/DDBJ databases">
        <authorList>
            <person name="Zhirakovskaya E."/>
        </authorList>
    </citation>
    <scope>NUCLEOTIDE SEQUENCE</scope>
</reference>
<organism evidence="1">
    <name type="scientific">hydrothermal vent metagenome</name>
    <dbReference type="NCBI Taxonomy" id="652676"/>
    <lineage>
        <taxon>unclassified sequences</taxon>
        <taxon>metagenomes</taxon>
        <taxon>ecological metagenomes</taxon>
    </lineage>
</organism>
<gene>
    <name evidence="1" type="ORF">MNBD_BACTEROID03-672</name>
</gene>
<evidence type="ECO:0000313" key="1">
    <source>
        <dbReference type="EMBL" id="VAW11509.1"/>
    </source>
</evidence>
<accession>A0A3B0TH65</accession>
<dbReference type="AlphaFoldDB" id="A0A3B0TH65"/>
<dbReference type="EMBL" id="UOEL01000064">
    <property type="protein sequence ID" value="VAW11509.1"/>
    <property type="molecule type" value="Genomic_DNA"/>
</dbReference>
<proteinExistence type="predicted"/>
<name>A0A3B0TH65_9ZZZZ</name>
<sequence>LSDSCVFILLFSCKSMINVPSTISYDFVNPEGINQVHVGDFQKIELFDNDYLLVMPAFFRKFNELNNSLIVTVRLPKKFGLTKHVSVRSKNFGDVPAIKTETASWPSEFDEVFFIKKINSVQSQVELDAITNDTIEVKIGDNTSFLFSLNH</sequence>